<dbReference type="EMBL" id="LR214970">
    <property type="protein sequence ID" value="VEU60496.1"/>
    <property type="molecule type" value="Genomic_DNA"/>
</dbReference>
<protein>
    <submittedName>
        <fullName evidence="3">Proline dipeptidase pepQ</fullName>
    </submittedName>
</protein>
<evidence type="ECO:0000256" key="1">
    <source>
        <dbReference type="ARBA" id="ARBA00007665"/>
    </source>
</evidence>
<dbReference type="Pfam" id="PF01205">
    <property type="entry name" value="Impact_N"/>
    <property type="match status" value="1"/>
</dbReference>
<proteinExistence type="inferred from homology"/>
<dbReference type="RefSeq" id="WP_129687445.1">
    <property type="nucleotide sequence ID" value="NZ_LR214970.1"/>
</dbReference>
<accession>A0A449A8L7</accession>
<feature type="domain" description="Impact N-terminal" evidence="2">
    <location>
        <begin position="9"/>
        <end position="114"/>
    </location>
</feature>
<dbReference type="GO" id="GO:0005737">
    <property type="term" value="C:cytoplasm"/>
    <property type="evidence" value="ECO:0007669"/>
    <property type="project" value="TreeGrafter"/>
</dbReference>
<dbReference type="InterPro" id="IPR020568">
    <property type="entry name" value="Ribosomal_Su5_D2-typ_SF"/>
</dbReference>
<name>A0A449A8L7_9BACT</name>
<dbReference type="PANTHER" id="PTHR16301:SF20">
    <property type="entry name" value="IMPACT FAMILY MEMBER YIGZ"/>
    <property type="match status" value="1"/>
</dbReference>
<evidence type="ECO:0000313" key="3">
    <source>
        <dbReference type="EMBL" id="VEU60496.1"/>
    </source>
</evidence>
<evidence type="ECO:0000313" key="4">
    <source>
        <dbReference type="Proteomes" id="UP000290942"/>
    </source>
</evidence>
<dbReference type="InterPro" id="IPR023582">
    <property type="entry name" value="Impact"/>
</dbReference>
<dbReference type="SUPFAM" id="SSF54211">
    <property type="entry name" value="Ribosomal protein S5 domain 2-like"/>
    <property type="match status" value="1"/>
</dbReference>
<dbReference type="PANTHER" id="PTHR16301">
    <property type="entry name" value="IMPACT-RELATED"/>
    <property type="match status" value="1"/>
</dbReference>
<dbReference type="Gene3D" id="3.30.230.30">
    <property type="entry name" value="Impact, N-terminal domain"/>
    <property type="match status" value="1"/>
</dbReference>
<dbReference type="InterPro" id="IPR036956">
    <property type="entry name" value="Impact_N_sf"/>
</dbReference>
<evidence type="ECO:0000259" key="2">
    <source>
        <dbReference type="Pfam" id="PF01205"/>
    </source>
</evidence>
<dbReference type="AlphaFoldDB" id="A0A449A8L7"/>
<reference evidence="3 4" key="1">
    <citation type="submission" date="2019-01" db="EMBL/GenBank/DDBJ databases">
        <authorList>
            <consortium name="Pathogen Informatics"/>
        </authorList>
    </citation>
    <scope>NUCLEOTIDE SEQUENCE [LARGE SCALE GENOMIC DNA]</scope>
    <source>
        <strain evidence="3 4">NCTC10122</strain>
    </source>
</reference>
<dbReference type="GO" id="GO:0006446">
    <property type="term" value="P:regulation of translational initiation"/>
    <property type="evidence" value="ECO:0007669"/>
    <property type="project" value="TreeGrafter"/>
</dbReference>
<gene>
    <name evidence="3" type="primary">yigZ</name>
    <name evidence="3" type="ORF">NCTC10122_00085</name>
</gene>
<sequence>MELEYFEEKKSKFYSICIKVENKEQVKDFAAKLWLEHKKARHICYGYVFYENQIQNAGCDDNGEPKHTAGKPIRDLLLKTNSRNLAIFVVRYFGGIKLGAGGISRAYLKSAMIALKKFNGE</sequence>
<dbReference type="Proteomes" id="UP000290942">
    <property type="component" value="Chromosome"/>
</dbReference>
<organism evidence="3 4">
    <name type="scientific">Mycoplasmopsis bovigenitalium</name>
    <dbReference type="NCBI Taxonomy" id="2112"/>
    <lineage>
        <taxon>Bacteria</taxon>
        <taxon>Bacillati</taxon>
        <taxon>Mycoplasmatota</taxon>
        <taxon>Mycoplasmoidales</taxon>
        <taxon>Metamycoplasmataceae</taxon>
        <taxon>Mycoplasmopsis</taxon>
    </lineage>
</organism>
<comment type="similarity">
    <text evidence="1">Belongs to the IMPACT family.</text>
</comment>
<dbReference type="InterPro" id="IPR001498">
    <property type="entry name" value="Impact_N"/>
</dbReference>